<keyword evidence="2" id="KW-1185">Reference proteome</keyword>
<reference evidence="1 2" key="1">
    <citation type="submission" date="2017-12" db="EMBL/GenBank/DDBJ databases">
        <title>Genomes of bacteria within cyanobacterial aggregates.</title>
        <authorList>
            <person name="Cai H."/>
        </authorList>
    </citation>
    <scope>NUCLEOTIDE SEQUENCE [LARGE SCALE GENOMIC DNA]</scope>
    <source>
        <strain evidence="1 2">TH16</strain>
    </source>
</reference>
<evidence type="ECO:0000313" key="1">
    <source>
        <dbReference type="EMBL" id="AUN30325.1"/>
    </source>
</evidence>
<dbReference type="KEGG" id="ncb:C0V82_08840"/>
<accession>A0A2K9NDR6</accession>
<organism evidence="1 2">
    <name type="scientific">Niveispirillum cyanobacteriorum</name>
    <dbReference type="NCBI Taxonomy" id="1612173"/>
    <lineage>
        <taxon>Bacteria</taxon>
        <taxon>Pseudomonadati</taxon>
        <taxon>Pseudomonadota</taxon>
        <taxon>Alphaproteobacteria</taxon>
        <taxon>Rhodospirillales</taxon>
        <taxon>Azospirillaceae</taxon>
        <taxon>Niveispirillum</taxon>
    </lineage>
</organism>
<dbReference type="EMBL" id="CP025611">
    <property type="protein sequence ID" value="AUN30325.1"/>
    <property type="molecule type" value="Genomic_DNA"/>
</dbReference>
<protein>
    <submittedName>
        <fullName evidence="1">Uncharacterized protein</fullName>
    </submittedName>
</protein>
<dbReference type="RefSeq" id="WP_054165720.1">
    <property type="nucleotide sequence ID" value="NZ_BMGN01000002.1"/>
</dbReference>
<dbReference type="OrthoDB" id="7310260at2"/>
<dbReference type="AlphaFoldDB" id="A0A2K9NDR6"/>
<name>A0A2K9NDR6_9PROT</name>
<evidence type="ECO:0000313" key="2">
    <source>
        <dbReference type="Proteomes" id="UP000234752"/>
    </source>
</evidence>
<dbReference type="Proteomes" id="UP000234752">
    <property type="component" value="Chromosome eg_1"/>
</dbReference>
<proteinExistence type="predicted"/>
<sequence>MKKMVAAMLAVAAFGFVGAAHAECTLKDAPNLPDGASAAEADMVAAQQAVKAYVAETQEYLACLEFEGKGRAGGDWTKKYNDASTRMEKLAAEFNKQLRAFKSK</sequence>
<gene>
    <name evidence="1" type="ORF">C0V82_08840</name>
</gene>